<reference evidence="5" key="1">
    <citation type="submission" date="2025-08" db="UniProtKB">
        <authorList>
            <consortium name="RefSeq"/>
        </authorList>
    </citation>
    <scope>IDENTIFICATION</scope>
    <source>
        <tissue evidence="5">Whole organism</tissue>
    </source>
</reference>
<feature type="transmembrane region" description="Helical" evidence="2">
    <location>
        <begin position="321"/>
        <end position="341"/>
    </location>
</feature>
<name>A0A8B7N176_HYAAZ</name>
<feature type="compositionally biased region" description="Basic and acidic residues" evidence="1">
    <location>
        <begin position="157"/>
        <end position="171"/>
    </location>
</feature>
<proteinExistence type="predicted"/>
<keyword evidence="2" id="KW-1133">Transmembrane helix</keyword>
<dbReference type="Proteomes" id="UP000694843">
    <property type="component" value="Unplaced"/>
</dbReference>
<evidence type="ECO:0000256" key="2">
    <source>
        <dbReference type="SAM" id="Phobius"/>
    </source>
</evidence>
<feature type="compositionally biased region" description="Basic residues" evidence="1">
    <location>
        <begin position="172"/>
        <end position="187"/>
    </location>
</feature>
<feature type="chain" id="PRO_5034280279" evidence="3">
    <location>
        <begin position="21"/>
        <end position="380"/>
    </location>
</feature>
<evidence type="ECO:0000313" key="4">
    <source>
        <dbReference type="Proteomes" id="UP000694843"/>
    </source>
</evidence>
<evidence type="ECO:0000313" key="5">
    <source>
        <dbReference type="RefSeq" id="XP_018007586.1"/>
    </source>
</evidence>
<dbReference type="GeneID" id="108665354"/>
<feature type="region of interest" description="Disordered" evidence="1">
    <location>
        <begin position="155"/>
        <end position="222"/>
    </location>
</feature>
<keyword evidence="2" id="KW-0812">Transmembrane</keyword>
<organism evidence="4 5">
    <name type="scientific">Hyalella azteca</name>
    <name type="common">Amphipod</name>
    <dbReference type="NCBI Taxonomy" id="294128"/>
    <lineage>
        <taxon>Eukaryota</taxon>
        <taxon>Metazoa</taxon>
        <taxon>Ecdysozoa</taxon>
        <taxon>Arthropoda</taxon>
        <taxon>Crustacea</taxon>
        <taxon>Multicrustacea</taxon>
        <taxon>Malacostraca</taxon>
        <taxon>Eumalacostraca</taxon>
        <taxon>Peracarida</taxon>
        <taxon>Amphipoda</taxon>
        <taxon>Senticaudata</taxon>
        <taxon>Talitrida</taxon>
        <taxon>Talitroidea</taxon>
        <taxon>Hyalellidae</taxon>
        <taxon>Hyalella</taxon>
    </lineage>
</organism>
<keyword evidence="2" id="KW-0472">Membrane</keyword>
<keyword evidence="3" id="KW-0732">Signal</keyword>
<dbReference type="OrthoDB" id="6375607at2759"/>
<dbReference type="RefSeq" id="XP_018007586.1">
    <property type="nucleotide sequence ID" value="XM_018152097.2"/>
</dbReference>
<evidence type="ECO:0000256" key="3">
    <source>
        <dbReference type="SAM" id="SignalP"/>
    </source>
</evidence>
<feature type="signal peptide" evidence="3">
    <location>
        <begin position="1"/>
        <end position="20"/>
    </location>
</feature>
<protein>
    <submittedName>
        <fullName evidence="5">Uncharacterized protein LOC108665354</fullName>
    </submittedName>
</protein>
<feature type="compositionally biased region" description="Acidic residues" evidence="1">
    <location>
        <begin position="191"/>
        <end position="202"/>
    </location>
</feature>
<sequence>MREPWLLCLFLMLFLHDARPQPAVTGMRWCRDFCLCPHDSDTMLKCLEDDDIYRLIDLNERHVARLTRAGWSPTLNLGWCGDNNCLCNKESGKHFGCGKLMNVLTNFIDQASEVLALFEREREVGEAVVSAGVGLYTPPVEAHDGESDNINIAVVEDGPHSKRDMDDEERRNRRRERKHRRNRKRNRIGGEEDIGGPVDESEYFAPPSSEDDYPETNSLPKQEAINSNPMVTAMQPPHRRHPAVPAVTESSFFDNHADVERYQPPMESVHPGSSAIESHTEILREKPLEMNSVAGKVSEDLETLTEDVAHIRSDVIFNQRILLVTVGVAGVAMLGVVVLALHACCARRSRRAHFTENGRPDDLHHHPSSTVTKVNINEAW</sequence>
<accession>A0A8B7N176</accession>
<gene>
    <name evidence="5" type="primary">LOC108665354</name>
</gene>
<dbReference type="AlphaFoldDB" id="A0A8B7N176"/>
<dbReference type="KEGG" id="hazt:108665354"/>
<evidence type="ECO:0000256" key="1">
    <source>
        <dbReference type="SAM" id="MobiDB-lite"/>
    </source>
</evidence>
<keyword evidence="4" id="KW-1185">Reference proteome</keyword>